<reference evidence="1 2" key="1">
    <citation type="journal article" date="2018" name="Sci. Rep.">
        <title>Genomic signatures of local adaptation to the degree of environmental predictability in rotifers.</title>
        <authorList>
            <person name="Franch-Gras L."/>
            <person name="Hahn C."/>
            <person name="Garcia-Roger E.M."/>
            <person name="Carmona M.J."/>
            <person name="Serra M."/>
            <person name="Gomez A."/>
        </authorList>
    </citation>
    <scope>NUCLEOTIDE SEQUENCE [LARGE SCALE GENOMIC DNA]</scope>
    <source>
        <strain evidence="1">HYR1</strain>
    </source>
</reference>
<proteinExistence type="predicted"/>
<sequence>MTTRTIKSKKTVWLTVKSTFSYDWRRDTPLRNDQPNNYFFLRFDSVRDFHLFSGCYLKPLQQF</sequence>
<keyword evidence="2" id="KW-1185">Reference proteome</keyword>
<evidence type="ECO:0000313" key="1">
    <source>
        <dbReference type="EMBL" id="RNA21806.1"/>
    </source>
</evidence>
<evidence type="ECO:0000313" key="2">
    <source>
        <dbReference type="Proteomes" id="UP000276133"/>
    </source>
</evidence>
<gene>
    <name evidence="1" type="ORF">BpHYR1_019209</name>
</gene>
<accession>A0A3M7RE51</accession>
<dbReference type="Proteomes" id="UP000276133">
    <property type="component" value="Unassembled WGS sequence"/>
</dbReference>
<organism evidence="1 2">
    <name type="scientific">Brachionus plicatilis</name>
    <name type="common">Marine rotifer</name>
    <name type="synonym">Brachionus muelleri</name>
    <dbReference type="NCBI Taxonomy" id="10195"/>
    <lineage>
        <taxon>Eukaryota</taxon>
        <taxon>Metazoa</taxon>
        <taxon>Spiralia</taxon>
        <taxon>Gnathifera</taxon>
        <taxon>Rotifera</taxon>
        <taxon>Eurotatoria</taxon>
        <taxon>Monogononta</taxon>
        <taxon>Pseudotrocha</taxon>
        <taxon>Ploima</taxon>
        <taxon>Brachionidae</taxon>
        <taxon>Brachionus</taxon>
    </lineage>
</organism>
<name>A0A3M7RE51_BRAPC</name>
<protein>
    <submittedName>
        <fullName evidence="1">Uncharacterized protein</fullName>
    </submittedName>
</protein>
<dbReference type="AlphaFoldDB" id="A0A3M7RE51"/>
<dbReference type="EMBL" id="REGN01003595">
    <property type="protein sequence ID" value="RNA21806.1"/>
    <property type="molecule type" value="Genomic_DNA"/>
</dbReference>
<comment type="caution">
    <text evidence="1">The sequence shown here is derived from an EMBL/GenBank/DDBJ whole genome shotgun (WGS) entry which is preliminary data.</text>
</comment>